<comment type="subcellular location">
    <subcellularLocation>
        <location evidence="1">Nucleus</location>
    </subcellularLocation>
</comment>
<proteinExistence type="predicted"/>
<evidence type="ECO:0000256" key="3">
    <source>
        <dbReference type="ARBA" id="ARBA00023015"/>
    </source>
</evidence>
<evidence type="ECO:0000256" key="1">
    <source>
        <dbReference type="ARBA" id="ARBA00004123"/>
    </source>
</evidence>
<dbReference type="SMART" id="SM00717">
    <property type="entry name" value="SANT"/>
    <property type="match status" value="2"/>
</dbReference>
<dbReference type="GO" id="GO:0005634">
    <property type="term" value="C:nucleus"/>
    <property type="evidence" value="ECO:0007669"/>
    <property type="project" value="UniProtKB-SubCell"/>
</dbReference>
<accession>A0AAQ3L7V6</accession>
<gene>
    <name evidence="9" type="ORF">Cni_G28733</name>
</gene>
<name>A0AAQ3L7V6_9LILI</name>
<sequence length="327" mass="36541">MGRTPCCDENGLKKGPWQPEEDQKLVEYIQKHGHNSWRALPKLAGLNRCGKSCRLRWTNYLRPDIKRGKFSPEEEKTILDLHSLLGNKWSAIASHLPGRTDNEIKNFWNTHLKKKLIQMGMDPMTHRPRTDFFNTFQQLIAFAKLRELIQSRPWDEHAARLQDAVNQTARLQYFQQLQHLATAAAITSTSETTSLSNITSTDLETNCMLGSQMTSVVPSFPSLPSCQDIDVQKYVNPVPEIEMPCSFDEPVSNGTNQSPLLSGFSIGEYSPESSFMSPCSPLPPLIDASIGNLGGATTSTSSSGGNVNLSESWPEMLFDFPFVNDFA</sequence>
<feature type="domain" description="HTH myb-type" evidence="8">
    <location>
        <begin position="9"/>
        <end position="61"/>
    </location>
</feature>
<dbReference type="CDD" id="cd00167">
    <property type="entry name" value="SANT"/>
    <property type="match status" value="2"/>
</dbReference>
<dbReference type="Pfam" id="PF00249">
    <property type="entry name" value="Myb_DNA-binding"/>
    <property type="match status" value="2"/>
</dbReference>
<keyword evidence="4" id="KW-0238">DNA-binding</keyword>
<evidence type="ECO:0000256" key="4">
    <source>
        <dbReference type="ARBA" id="ARBA00023125"/>
    </source>
</evidence>
<dbReference type="InterPro" id="IPR017930">
    <property type="entry name" value="Myb_dom"/>
</dbReference>
<protein>
    <submittedName>
        <fullName evidence="9">Myb-related protein Hv1-like</fullName>
    </submittedName>
</protein>
<dbReference type="Gene3D" id="1.10.10.60">
    <property type="entry name" value="Homeodomain-like"/>
    <property type="match status" value="2"/>
</dbReference>
<dbReference type="PROSITE" id="PS50090">
    <property type="entry name" value="MYB_LIKE"/>
    <property type="match status" value="2"/>
</dbReference>
<keyword evidence="5" id="KW-0804">Transcription</keyword>
<dbReference type="Proteomes" id="UP001327560">
    <property type="component" value="Chromosome 9"/>
</dbReference>
<evidence type="ECO:0000313" key="10">
    <source>
        <dbReference type="Proteomes" id="UP001327560"/>
    </source>
</evidence>
<dbReference type="AlphaFoldDB" id="A0AAQ3L7V6"/>
<dbReference type="EMBL" id="CP136898">
    <property type="protein sequence ID" value="WOL19931.1"/>
    <property type="molecule type" value="Genomic_DNA"/>
</dbReference>
<keyword evidence="6" id="KW-0539">Nucleus</keyword>
<evidence type="ECO:0000259" key="8">
    <source>
        <dbReference type="PROSITE" id="PS51294"/>
    </source>
</evidence>
<dbReference type="InterPro" id="IPR015495">
    <property type="entry name" value="Myb_TF_plants"/>
</dbReference>
<evidence type="ECO:0000256" key="2">
    <source>
        <dbReference type="ARBA" id="ARBA00022737"/>
    </source>
</evidence>
<evidence type="ECO:0000313" key="9">
    <source>
        <dbReference type="EMBL" id="WOL19931.1"/>
    </source>
</evidence>
<reference evidence="9 10" key="1">
    <citation type="submission" date="2023-10" db="EMBL/GenBank/DDBJ databases">
        <title>Chromosome-scale genome assembly provides insights into flower coloration mechanisms of Canna indica.</title>
        <authorList>
            <person name="Li C."/>
        </authorList>
    </citation>
    <scope>NUCLEOTIDE SEQUENCE [LARGE SCALE GENOMIC DNA]</scope>
    <source>
        <tissue evidence="9">Flower</tissue>
    </source>
</reference>
<keyword evidence="10" id="KW-1185">Reference proteome</keyword>
<feature type="domain" description="Myb-like" evidence="7">
    <location>
        <begin position="62"/>
        <end position="112"/>
    </location>
</feature>
<dbReference type="PANTHER" id="PTHR10641:SF1411">
    <property type="entry name" value="TRANSCRIPTION FACTOR MYB39-LIKE"/>
    <property type="match status" value="1"/>
</dbReference>
<dbReference type="PANTHER" id="PTHR10641">
    <property type="entry name" value="MYB FAMILY TRANSCRIPTION FACTOR"/>
    <property type="match status" value="1"/>
</dbReference>
<organism evidence="9 10">
    <name type="scientific">Canna indica</name>
    <name type="common">Indian-shot</name>
    <dbReference type="NCBI Taxonomy" id="4628"/>
    <lineage>
        <taxon>Eukaryota</taxon>
        <taxon>Viridiplantae</taxon>
        <taxon>Streptophyta</taxon>
        <taxon>Embryophyta</taxon>
        <taxon>Tracheophyta</taxon>
        <taxon>Spermatophyta</taxon>
        <taxon>Magnoliopsida</taxon>
        <taxon>Liliopsida</taxon>
        <taxon>Zingiberales</taxon>
        <taxon>Cannaceae</taxon>
        <taxon>Canna</taxon>
    </lineage>
</organism>
<dbReference type="GO" id="GO:0003677">
    <property type="term" value="F:DNA binding"/>
    <property type="evidence" value="ECO:0007669"/>
    <property type="project" value="UniProtKB-KW"/>
</dbReference>
<feature type="domain" description="HTH myb-type" evidence="8">
    <location>
        <begin position="62"/>
        <end position="116"/>
    </location>
</feature>
<dbReference type="SUPFAM" id="SSF46689">
    <property type="entry name" value="Homeodomain-like"/>
    <property type="match status" value="1"/>
</dbReference>
<keyword evidence="2" id="KW-0677">Repeat</keyword>
<evidence type="ECO:0000256" key="6">
    <source>
        <dbReference type="ARBA" id="ARBA00023242"/>
    </source>
</evidence>
<keyword evidence="3" id="KW-0805">Transcription regulation</keyword>
<dbReference type="PROSITE" id="PS51294">
    <property type="entry name" value="HTH_MYB"/>
    <property type="match status" value="2"/>
</dbReference>
<dbReference type="InterPro" id="IPR009057">
    <property type="entry name" value="Homeodomain-like_sf"/>
</dbReference>
<feature type="domain" description="Myb-like" evidence="7">
    <location>
        <begin position="9"/>
        <end position="61"/>
    </location>
</feature>
<evidence type="ECO:0000256" key="5">
    <source>
        <dbReference type="ARBA" id="ARBA00023163"/>
    </source>
</evidence>
<evidence type="ECO:0000259" key="7">
    <source>
        <dbReference type="PROSITE" id="PS50090"/>
    </source>
</evidence>
<dbReference type="FunFam" id="1.10.10.60:FF:000349">
    <property type="entry name" value="Transcription factor MYB39"/>
    <property type="match status" value="1"/>
</dbReference>
<dbReference type="InterPro" id="IPR001005">
    <property type="entry name" value="SANT/Myb"/>
</dbReference>
<dbReference type="FunFam" id="1.10.10.60:FF:000001">
    <property type="entry name" value="MYB-related transcription factor"/>
    <property type="match status" value="1"/>
</dbReference>